<protein>
    <submittedName>
        <fullName evidence="5">Potassium-transporting P-type ATPase D chain</fullName>
    </submittedName>
</protein>
<dbReference type="Pfam" id="PF02702">
    <property type="entry name" value="KdpD"/>
    <property type="match status" value="2"/>
</dbReference>
<dbReference type="InterPro" id="IPR052023">
    <property type="entry name" value="Histidine_kinase_KdpD"/>
</dbReference>
<dbReference type="SUPFAM" id="SSF52402">
    <property type="entry name" value="Adenine nucleotide alpha hydrolases-like"/>
    <property type="match status" value="2"/>
</dbReference>
<keyword evidence="3" id="KW-0902">Two-component regulatory system</keyword>
<accession>A0ABQ4M9Y2</accession>
<gene>
    <name evidence="5" type="primary">kdpD</name>
    <name evidence="5" type="ORF">J42TS3_14870</name>
</gene>
<dbReference type="InterPro" id="IPR027417">
    <property type="entry name" value="P-loop_NTPase"/>
</dbReference>
<dbReference type="Gene3D" id="3.40.50.300">
    <property type="entry name" value="P-loop containing nucleotide triphosphate hydrolases"/>
    <property type="match status" value="2"/>
</dbReference>
<evidence type="ECO:0000256" key="1">
    <source>
        <dbReference type="ARBA" id="ARBA00022679"/>
    </source>
</evidence>
<sequence length="776" mass="87696">MTTFRRKTPEELLESIERLKHGKFKILIGAASGTGKTYQMLREGQQLKERGIDVVICAVTTLQRPETVEQLAGLDRIPSIHWMKNGEEKKDLPVEELVKRNPEVVLVDHLAHRNRPGAKFNTRLEDILFLLKQGISVITTINAYELAGADEIALQRTGIQAEETIPPGTLDLADEVRLIDVAPETVMKRIEAGLLGKKVHPSICRRDNLAVLRELSLRLVAEGVNELLNRHRETEGLSGPSGASERILVSVQYHWNASIYIRRGQQIAKRLNGDLIVASFVKPGIKLTKEQEAFKRSIVKLCSKIGAQFTEWPLPGRRLLPVKLKELSTRMGVTRIVMGHSKLSRLQEIFTGSVIHGLLRKLTHTDLFLMADRADTEGERIMPIRHHEYEQGLPNANAKTFRRHTPEEAEQQKIRLNRGTFKVYIGASPGVGKTYTMLREGNLLRSNGVDVVVGLLETHGRRETVAQLGGLEIIPRRKAVYRGSQLEDMDTEAVLSRYPEVVLIDELAHTNIPGSLHVKRYEDILQILDAGISVITTVNVQHLESLNDAVEQVTGVRVRETVPDDLLRKADEVELIDVTPQMLQQRLREGKIYASSKVDQALQSFFKIGNLIALRELALREIADDVDERLESWDRGNSLRGPWRRKELIFVCVDKGPNAERIIRHGFRLAYRLKAEWHVAFVDIRKQASLQEDQELLQIKRLTQRLGGTFDLLTSPRRCRIADTLLSKADKLGATQIIMGQTRRRWQRCLSISPAIGLGVIRKSTARDVLIVSRNK</sequence>
<dbReference type="PANTHER" id="PTHR45569:SF1">
    <property type="entry name" value="SENSOR PROTEIN KDPD"/>
    <property type="match status" value="1"/>
</dbReference>
<organism evidence="5 6">
    <name type="scientific">Paenibacillus vini</name>
    <dbReference type="NCBI Taxonomy" id="1476024"/>
    <lineage>
        <taxon>Bacteria</taxon>
        <taxon>Bacillati</taxon>
        <taxon>Bacillota</taxon>
        <taxon>Bacilli</taxon>
        <taxon>Bacillales</taxon>
        <taxon>Paenibacillaceae</taxon>
        <taxon>Paenibacillus</taxon>
    </lineage>
</organism>
<feature type="domain" description="Signal transduction histidine kinase osmosensitive K+ channel sensor N-terminal" evidence="4">
    <location>
        <begin position="21"/>
        <end position="224"/>
    </location>
</feature>
<dbReference type="EMBL" id="BOSL01000003">
    <property type="protein sequence ID" value="GIP52452.1"/>
    <property type="molecule type" value="Genomic_DNA"/>
</dbReference>
<proteinExistence type="predicted"/>
<dbReference type="PANTHER" id="PTHR45569">
    <property type="entry name" value="SENSOR PROTEIN KDPD"/>
    <property type="match status" value="1"/>
</dbReference>
<evidence type="ECO:0000256" key="2">
    <source>
        <dbReference type="ARBA" id="ARBA00022777"/>
    </source>
</evidence>
<keyword evidence="2" id="KW-0418">Kinase</keyword>
<dbReference type="Proteomes" id="UP000679992">
    <property type="component" value="Unassembled WGS sequence"/>
</dbReference>
<dbReference type="InterPro" id="IPR003852">
    <property type="entry name" value="Sig_transdc_His_kinase_KdpD_N"/>
</dbReference>
<feature type="domain" description="Signal transduction histidine kinase osmosensitive K+ channel sensor N-terminal" evidence="4">
    <location>
        <begin position="418"/>
        <end position="626"/>
    </location>
</feature>
<keyword evidence="1" id="KW-0808">Transferase</keyword>
<comment type="caution">
    <text evidence="5">The sequence shown here is derived from an EMBL/GenBank/DDBJ whole genome shotgun (WGS) entry which is preliminary data.</text>
</comment>
<keyword evidence="6" id="KW-1185">Reference proteome</keyword>
<evidence type="ECO:0000313" key="5">
    <source>
        <dbReference type="EMBL" id="GIP52452.1"/>
    </source>
</evidence>
<evidence type="ECO:0000256" key="3">
    <source>
        <dbReference type="ARBA" id="ARBA00023012"/>
    </source>
</evidence>
<dbReference type="RefSeq" id="WP_213654238.1">
    <property type="nucleotide sequence ID" value="NZ_BOSL01000003.1"/>
</dbReference>
<dbReference type="Gene3D" id="3.40.50.620">
    <property type="entry name" value="HUPs"/>
    <property type="match status" value="1"/>
</dbReference>
<evidence type="ECO:0000259" key="4">
    <source>
        <dbReference type="Pfam" id="PF02702"/>
    </source>
</evidence>
<dbReference type="SUPFAM" id="SSF52540">
    <property type="entry name" value="P-loop containing nucleoside triphosphate hydrolases"/>
    <property type="match status" value="2"/>
</dbReference>
<reference evidence="5 6" key="1">
    <citation type="submission" date="2021-03" db="EMBL/GenBank/DDBJ databases">
        <title>Antimicrobial resistance genes in bacteria isolated from Japanese honey, and their potential for conferring macrolide and lincosamide resistance in the American foulbrood pathogen Paenibacillus larvae.</title>
        <authorList>
            <person name="Okamoto M."/>
            <person name="Kumagai M."/>
            <person name="Kanamori H."/>
            <person name="Takamatsu D."/>
        </authorList>
    </citation>
    <scope>NUCLEOTIDE SEQUENCE [LARGE SCALE GENOMIC DNA]</scope>
    <source>
        <strain evidence="5 6">J42TS3</strain>
    </source>
</reference>
<name>A0ABQ4M9Y2_9BACL</name>
<evidence type="ECO:0000313" key="6">
    <source>
        <dbReference type="Proteomes" id="UP000679992"/>
    </source>
</evidence>
<dbReference type="InterPro" id="IPR014729">
    <property type="entry name" value="Rossmann-like_a/b/a_fold"/>
</dbReference>